<sequence>MDIIHKTEYKVRDLNTLSVTLFPTRAQISREIKSVELKRGTNEITIIGLSPTVDEDSIKVEGSGSATITDIHVELLPNRELFEEVYPDSDEDEQSDGEDSDSDSDSEDANILKAAKDNVTDLKDALSLAEEDIASALKRLQILDDYGKMLDRKRNIVIESSLDTYKEQRASAFEDHITGTKKQRELKEQIEKAARKVVRLQKQEEKKKIKANKEKEKVRKEKAKKTEMKNRRKEEVRKEKKRIRDEKEKFWLQSCYTVKITLEAAAFTPMSSRRASIASDVDISKISVTEIEEKDDTTIQCDLVVSYVTTSAYWSPSYDLQLSTTNATASLYFDAMLKNFTSETWSNCKVTLSTSQTTFSGLDDAIPTLVPWHIKLANRHNGIYENNILRSREEEQFVLANQNWQKGNAVRPWAQMFPQQQQQQQKMASHPFKSSFPASHAAPPPPRPMQAMQAQPLQNAYAYAPGASAGGGLFGSAAPSAAVNLSAGGPPRGSFGAIRSAFGSAPPPPPPAAAAVPAPILEATEALVDYEEDHEQPDLDFQESLMEETGLTTTYDLPGLKTLIPKSAGSKQRVARVNFSSVLFSHTIVAKYKAVAYLKAKLKNTGKLTLLKGPAGLTLDGTFMGKTSLPRCSAGETFSLSLGVDPAIKVSYPKPDVRRATSGIFSKENSSVYVRTITLHNTRAAAGRAVSMLVLDQIPVSEDERLRVELVDPRGMSIDGNGVSSGAPGRDTKQDNDWGKATANLKKNGQVSWDVSLNAGKAVKLSLEYAVAVPGGEFTLQC</sequence>
<dbReference type="PANTHER" id="PTHR31005">
    <property type="entry name" value="DUF4139 DOMAIN-CONTAINING PROTEIN"/>
    <property type="match status" value="1"/>
</dbReference>
<accession>A0ABR0SXW6</accession>
<feature type="domain" description="DUF4140" evidence="4">
    <location>
        <begin position="19"/>
        <end position="143"/>
    </location>
</feature>
<feature type="domain" description="DUF4139" evidence="3">
    <location>
        <begin position="304"/>
        <end position="774"/>
    </location>
</feature>
<evidence type="ECO:0000313" key="6">
    <source>
        <dbReference type="Proteomes" id="UP001338125"/>
    </source>
</evidence>
<feature type="coiled-coil region" evidence="1">
    <location>
        <begin position="112"/>
        <end position="139"/>
    </location>
</feature>
<organism evidence="5 6">
    <name type="scientific">Cladobotryum mycophilum</name>
    <dbReference type="NCBI Taxonomy" id="491253"/>
    <lineage>
        <taxon>Eukaryota</taxon>
        <taxon>Fungi</taxon>
        <taxon>Dikarya</taxon>
        <taxon>Ascomycota</taxon>
        <taxon>Pezizomycotina</taxon>
        <taxon>Sordariomycetes</taxon>
        <taxon>Hypocreomycetidae</taxon>
        <taxon>Hypocreales</taxon>
        <taxon>Hypocreaceae</taxon>
        <taxon>Cladobotryum</taxon>
    </lineage>
</organism>
<proteinExistence type="predicted"/>
<dbReference type="PANTHER" id="PTHR31005:SF8">
    <property type="entry name" value="DUF4139 DOMAIN-CONTAINING PROTEIN"/>
    <property type="match status" value="1"/>
</dbReference>
<dbReference type="Pfam" id="PF13600">
    <property type="entry name" value="DUF4140"/>
    <property type="match status" value="1"/>
</dbReference>
<evidence type="ECO:0000256" key="2">
    <source>
        <dbReference type="SAM" id="MobiDB-lite"/>
    </source>
</evidence>
<dbReference type="Proteomes" id="UP001338125">
    <property type="component" value="Unassembled WGS sequence"/>
</dbReference>
<dbReference type="EMBL" id="JAVFKD010000002">
    <property type="protein sequence ID" value="KAK5996952.1"/>
    <property type="molecule type" value="Genomic_DNA"/>
</dbReference>
<reference evidence="5 6" key="1">
    <citation type="submission" date="2024-01" db="EMBL/GenBank/DDBJ databases">
        <title>Complete genome of Cladobotryum mycophilum ATHUM6906.</title>
        <authorList>
            <person name="Christinaki A.C."/>
            <person name="Myridakis A.I."/>
            <person name="Kouvelis V.N."/>
        </authorList>
    </citation>
    <scope>NUCLEOTIDE SEQUENCE [LARGE SCALE GENOMIC DNA]</scope>
    <source>
        <strain evidence="5 6">ATHUM6906</strain>
    </source>
</reference>
<feature type="region of interest" description="Disordered" evidence="2">
    <location>
        <begin position="717"/>
        <end position="740"/>
    </location>
</feature>
<keyword evidence="6" id="KW-1185">Reference proteome</keyword>
<feature type="region of interest" description="Disordered" evidence="2">
    <location>
        <begin position="87"/>
        <end position="108"/>
    </location>
</feature>
<evidence type="ECO:0000313" key="5">
    <source>
        <dbReference type="EMBL" id="KAK5996952.1"/>
    </source>
</evidence>
<protein>
    <submittedName>
        <fullName evidence="5">Protein F37C4.5</fullName>
    </submittedName>
</protein>
<evidence type="ECO:0000256" key="1">
    <source>
        <dbReference type="SAM" id="Coils"/>
    </source>
</evidence>
<feature type="region of interest" description="Disordered" evidence="2">
    <location>
        <begin position="208"/>
        <end position="233"/>
    </location>
</feature>
<evidence type="ECO:0000259" key="3">
    <source>
        <dbReference type="Pfam" id="PF13598"/>
    </source>
</evidence>
<dbReference type="InterPro" id="IPR037291">
    <property type="entry name" value="DUF4139"/>
</dbReference>
<feature type="region of interest" description="Disordered" evidence="2">
    <location>
        <begin position="417"/>
        <end position="451"/>
    </location>
</feature>
<evidence type="ECO:0000259" key="4">
    <source>
        <dbReference type="Pfam" id="PF13600"/>
    </source>
</evidence>
<dbReference type="InterPro" id="IPR025554">
    <property type="entry name" value="DUF4140"/>
</dbReference>
<name>A0ABR0SXW6_9HYPO</name>
<dbReference type="Pfam" id="PF13598">
    <property type="entry name" value="DUF4139"/>
    <property type="match status" value="1"/>
</dbReference>
<comment type="caution">
    <text evidence="5">The sequence shown here is derived from an EMBL/GenBank/DDBJ whole genome shotgun (WGS) entry which is preliminary data.</text>
</comment>
<gene>
    <name evidence="5" type="ORF">PT974_02300</name>
</gene>
<dbReference type="InterPro" id="IPR011935">
    <property type="entry name" value="CHP02231"/>
</dbReference>
<keyword evidence="1" id="KW-0175">Coiled coil</keyword>